<dbReference type="AlphaFoldDB" id="A0A2L0F4V6"/>
<organism evidence="9 10">
    <name type="scientific">Sorangium cellulosum</name>
    <name type="common">Polyangium cellulosum</name>
    <dbReference type="NCBI Taxonomy" id="56"/>
    <lineage>
        <taxon>Bacteria</taxon>
        <taxon>Pseudomonadati</taxon>
        <taxon>Myxococcota</taxon>
        <taxon>Polyangia</taxon>
        <taxon>Polyangiales</taxon>
        <taxon>Polyangiaceae</taxon>
        <taxon>Sorangium</taxon>
    </lineage>
</organism>
<keyword evidence="6" id="KW-1015">Disulfide bond</keyword>
<feature type="domain" description="Carbohydrate-binding module family 96" evidence="8">
    <location>
        <begin position="887"/>
        <end position="1037"/>
    </location>
</feature>
<dbReference type="InterPro" id="IPR028974">
    <property type="entry name" value="TSP_type-3_rpt"/>
</dbReference>
<evidence type="ECO:0000256" key="2">
    <source>
        <dbReference type="ARBA" id="ARBA00022525"/>
    </source>
</evidence>
<dbReference type="PROSITE" id="PS51234">
    <property type="entry name" value="TSP3"/>
    <property type="match status" value="1"/>
</dbReference>
<dbReference type="InterPro" id="IPR017897">
    <property type="entry name" value="Thrombospondin_3_rpt"/>
</dbReference>
<name>A0A2L0F4V6_SORCE</name>
<evidence type="ECO:0000256" key="1">
    <source>
        <dbReference type="ARBA" id="ARBA00004613"/>
    </source>
</evidence>
<keyword evidence="4" id="KW-0677">Repeat</keyword>
<dbReference type="Pfam" id="PF13948">
    <property type="entry name" value="DUF4215"/>
    <property type="match status" value="1"/>
</dbReference>
<evidence type="ECO:0000256" key="7">
    <source>
        <dbReference type="SAM" id="SignalP"/>
    </source>
</evidence>
<dbReference type="GO" id="GO:0007155">
    <property type="term" value="P:cell adhesion"/>
    <property type="evidence" value="ECO:0007669"/>
    <property type="project" value="InterPro"/>
</dbReference>
<dbReference type="GO" id="GO:0005509">
    <property type="term" value="F:calcium ion binding"/>
    <property type="evidence" value="ECO:0007669"/>
    <property type="project" value="InterPro"/>
</dbReference>
<dbReference type="PANTHER" id="PTHR10199">
    <property type="entry name" value="THROMBOSPONDIN"/>
    <property type="match status" value="1"/>
</dbReference>
<evidence type="ECO:0000313" key="10">
    <source>
        <dbReference type="Proteomes" id="UP000238348"/>
    </source>
</evidence>
<dbReference type="Pfam" id="PF24517">
    <property type="entry name" value="CBM96"/>
    <property type="match status" value="1"/>
</dbReference>
<dbReference type="GO" id="GO:0005576">
    <property type="term" value="C:extracellular region"/>
    <property type="evidence" value="ECO:0007669"/>
    <property type="project" value="UniProtKB-SubCell"/>
</dbReference>
<evidence type="ECO:0000313" key="9">
    <source>
        <dbReference type="EMBL" id="AUX46576.1"/>
    </source>
</evidence>
<evidence type="ECO:0000256" key="3">
    <source>
        <dbReference type="ARBA" id="ARBA00022729"/>
    </source>
</evidence>
<protein>
    <recommendedName>
        <fullName evidence="8">Carbohydrate-binding module family 96 domain-containing protein</fullName>
    </recommendedName>
</protein>
<sequence>MSRRGKMGLFHTLGLLLGSALLPGAAHAATTAITYTISHADCGANSFALYLNGALLDTLDTSVACECNSTPQVVTFTDPAVLELYDPASCNDFQVETVGDHNVAWGYVRVDVASDEGAASACLFDGSPDNFSPSCADRPLCDGFTFEVGAVGDADPDGDGVATGAGAACDNCGRTANPDQADGDGDGVGDVCQACVSAPNDGDSDGLCDAVDNCDHATNPDQSDADGDGLGDVCDNCVDAPNPGQEDSDWNGRGDACDTCYASGSTDWDADGTCDQVDNCVGYTNPDQADGDGDGAGDACDFCAGPGAFDSDGDGICDGIDNCYYDYNPDQADSDADGLGDTCDFCAGPGTYDSDGDGLCDEADNCYYGYNPDQSDVDADGLGDLCDNCASAPNPGQEDSDWNGIGDACDTCYASGSPDWDFDGSCDSVDNCLGYTNPDQADGDGDGVGDLCDNCANAPNPDQADSDWNGRGDACDTCYASGSTDWDTDGICDSVDNCVGYTNPEQTDSDGDGVGDVCDFCAGSGPADSDGDGLCDGNDNCPSSYNPDQADGDGDGVGDSCDPCGAIIDNGNVQLGINCEGHLNLPFAGDPLGIGYLGLRYLPTENPSVEPGALAEGWGVADATSGVAGYANRSADFGAVNMNVVGFSSTGSTAVSTVQVGSTFVVTHDYHPSALTPWLYEVVVTIENISPDPVDVRYRRVMDWDIYPTVFSEYVTIDMGTAAELFRTDTNGFNSANPLTFSSYQPGPVTDAGPSDHGALFDFDFGELAPGESKVFKTFYGAAGTEDDAEGALSAVGAEAYSFGQPSNVGGPDLGEPNTFIFAYASVPAGPVCGDGVVDAGEECDDGNTTSGDGCDAACVVECTDADGDGYCDPTCVTIQRDVYGQVADATIWARYPRSNEGGGAYLHTGLSDGEEKKALYRFELDVIPYGATIESATFSTRLYSSGTNEIRVHRINAAWSESTVTWNNFASSYDPAVEATLVGASSAVRSVDLTALVQVWVDGVQPNYGFLLEEDLTALTSYRASEHSTVSHRPSLEVCFY</sequence>
<dbReference type="Proteomes" id="UP000238348">
    <property type="component" value="Chromosome"/>
</dbReference>
<dbReference type="InterPro" id="IPR011936">
    <property type="entry name" value="Myxo_disulph_rpt"/>
</dbReference>
<reference evidence="9 10" key="1">
    <citation type="submission" date="2015-09" db="EMBL/GenBank/DDBJ databases">
        <title>Sorangium comparison.</title>
        <authorList>
            <person name="Zaburannyi N."/>
            <person name="Bunk B."/>
            <person name="Overmann J."/>
            <person name="Mueller R."/>
        </authorList>
    </citation>
    <scope>NUCLEOTIDE SEQUENCE [LARGE SCALE GENOMIC DNA]</scope>
    <source>
        <strain evidence="9 10">So ce26</strain>
    </source>
</reference>
<evidence type="ECO:0000256" key="4">
    <source>
        <dbReference type="ARBA" id="ARBA00022737"/>
    </source>
</evidence>
<feature type="chain" id="PRO_5014960061" description="Carbohydrate-binding module family 96 domain-containing protein" evidence="7">
    <location>
        <begin position="29"/>
        <end position="1042"/>
    </location>
</feature>
<evidence type="ECO:0000256" key="6">
    <source>
        <dbReference type="ARBA" id="ARBA00023157"/>
    </source>
</evidence>
<keyword evidence="2" id="KW-0964">Secreted</keyword>
<dbReference type="EMBL" id="CP012673">
    <property type="protein sequence ID" value="AUX46576.1"/>
    <property type="molecule type" value="Genomic_DNA"/>
</dbReference>
<gene>
    <name evidence="9" type="ORF">SOCE26_080820</name>
</gene>
<feature type="signal peptide" evidence="7">
    <location>
        <begin position="1"/>
        <end position="28"/>
    </location>
</feature>
<proteinExistence type="predicted"/>
<dbReference type="InterPro" id="IPR055372">
    <property type="entry name" value="CBM96"/>
</dbReference>
<dbReference type="NCBIfam" id="NF033679">
    <property type="entry name" value="DNRLRE_dom"/>
    <property type="match status" value="1"/>
</dbReference>
<keyword evidence="5" id="KW-0106">Calcium</keyword>
<accession>A0A2L0F4V6</accession>
<dbReference type="InterPro" id="IPR003367">
    <property type="entry name" value="Thrombospondin_3-like_rpt"/>
</dbReference>
<dbReference type="Pfam" id="PF02412">
    <property type="entry name" value="TSP_3"/>
    <property type="match status" value="10"/>
</dbReference>
<dbReference type="SUPFAM" id="SSF103647">
    <property type="entry name" value="TSP type-3 repeat"/>
    <property type="match status" value="3"/>
</dbReference>
<comment type="subcellular location">
    <subcellularLocation>
        <location evidence="1">Secreted</location>
    </subcellularLocation>
</comment>
<keyword evidence="3 7" id="KW-0732">Signal</keyword>
<evidence type="ECO:0000256" key="5">
    <source>
        <dbReference type="ARBA" id="ARBA00022837"/>
    </source>
</evidence>
<dbReference type="Gene3D" id="4.10.1080.10">
    <property type="entry name" value="TSP type-3 repeat"/>
    <property type="match status" value="4"/>
</dbReference>
<evidence type="ECO:0000259" key="8">
    <source>
        <dbReference type="Pfam" id="PF24517"/>
    </source>
</evidence>